<dbReference type="InterPro" id="IPR012337">
    <property type="entry name" value="RNaseH-like_sf"/>
</dbReference>
<evidence type="ECO:0000313" key="3">
    <source>
        <dbReference type="Proteomes" id="UP000257109"/>
    </source>
</evidence>
<protein>
    <recommendedName>
        <fullName evidence="1">RNase H type-1 domain-containing protein</fullName>
    </recommendedName>
</protein>
<dbReference type="Pfam" id="PF13456">
    <property type="entry name" value="RVT_3"/>
    <property type="match status" value="1"/>
</dbReference>
<dbReference type="Proteomes" id="UP000257109">
    <property type="component" value="Unassembled WGS sequence"/>
</dbReference>
<dbReference type="InterPro" id="IPR036397">
    <property type="entry name" value="RNaseH_sf"/>
</dbReference>
<keyword evidence="3" id="KW-1185">Reference proteome</keyword>
<gene>
    <name evidence="2" type="ORF">CR513_14224</name>
</gene>
<evidence type="ECO:0000259" key="1">
    <source>
        <dbReference type="Pfam" id="PF13456"/>
    </source>
</evidence>
<name>A0A371HHV6_MUCPR</name>
<dbReference type="EMBL" id="QJKJ01002556">
    <property type="protein sequence ID" value="RDY02339.1"/>
    <property type="molecule type" value="Genomic_DNA"/>
</dbReference>
<comment type="caution">
    <text evidence="2">The sequence shown here is derived from an EMBL/GenBank/DDBJ whole genome shotgun (WGS) entry which is preliminary data.</text>
</comment>
<dbReference type="AlphaFoldDB" id="A0A371HHV6"/>
<dbReference type="GO" id="GO:0004523">
    <property type="term" value="F:RNA-DNA hybrid ribonuclease activity"/>
    <property type="evidence" value="ECO:0007669"/>
    <property type="project" value="InterPro"/>
</dbReference>
<reference evidence="2" key="1">
    <citation type="submission" date="2018-05" db="EMBL/GenBank/DDBJ databases">
        <title>Draft genome of Mucuna pruriens seed.</title>
        <authorList>
            <person name="Nnadi N.E."/>
            <person name="Vos R."/>
            <person name="Hasami M.H."/>
            <person name="Devisetty U.K."/>
            <person name="Aguiy J.C."/>
        </authorList>
    </citation>
    <scope>NUCLEOTIDE SEQUENCE [LARGE SCALE GENOMIC DNA]</scope>
    <source>
        <strain evidence="2">JCA_2017</strain>
    </source>
</reference>
<dbReference type="InterPro" id="IPR002156">
    <property type="entry name" value="RNaseH_domain"/>
</dbReference>
<dbReference type="PANTHER" id="PTHR48475:SF1">
    <property type="entry name" value="RNASE H TYPE-1 DOMAIN-CONTAINING PROTEIN"/>
    <property type="match status" value="1"/>
</dbReference>
<feature type="non-terminal residue" evidence="2">
    <location>
        <position position="1"/>
    </location>
</feature>
<organism evidence="2 3">
    <name type="scientific">Mucuna pruriens</name>
    <name type="common">Velvet bean</name>
    <name type="synonym">Dolichos pruriens</name>
    <dbReference type="NCBI Taxonomy" id="157652"/>
    <lineage>
        <taxon>Eukaryota</taxon>
        <taxon>Viridiplantae</taxon>
        <taxon>Streptophyta</taxon>
        <taxon>Embryophyta</taxon>
        <taxon>Tracheophyta</taxon>
        <taxon>Spermatophyta</taxon>
        <taxon>Magnoliopsida</taxon>
        <taxon>eudicotyledons</taxon>
        <taxon>Gunneridae</taxon>
        <taxon>Pentapetalae</taxon>
        <taxon>rosids</taxon>
        <taxon>fabids</taxon>
        <taxon>Fabales</taxon>
        <taxon>Fabaceae</taxon>
        <taxon>Papilionoideae</taxon>
        <taxon>50 kb inversion clade</taxon>
        <taxon>NPAAA clade</taxon>
        <taxon>indigoferoid/millettioid clade</taxon>
        <taxon>Phaseoleae</taxon>
        <taxon>Mucuna</taxon>
    </lineage>
</organism>
<evidence type="ECO:0000313" key="2">
    <source>
        <dbReference type="EMBL" id="RDY02339.1"/>
    </source>
</evidence>
<proteinExistence type="predicted"/>
<dbReference type="SUPFAM" id="SSF53098">
    <property type="entry name" value="Ribonuclease H-like"/>
    <property type="match status" value="1"/>
</dbReference>
<accession>A0A371HHV6</accession>
<feature type="domain" description="RNase H type-1" evidence="1">
    <location>
        <begin position="46"/>
        <end position="108"/>
    </location>
</feature>
<dbReference type="Gene3D" id="3.30.420.10">
    <property type="entry name" value="Ribonuclease H-like superfamily/Ribonuclease H"/>
    <property type="match status" value="1"/>
</dbReference>
<sequence>MAFSEYDIIYVNQKATKGSALAEHLAYHPLEWTMWFDEASNLLGNGIGVVLASPRNQCFPFLAKLGFSCTNNMAECEACTMGLMMALEHQVKQLKVFGDLALVIYQLRR</sequence>
<dbReference type="GO" id="GO:0003676">
    <property type="term" value="F:nucleic acid binding"/>
    <property type="evidence" value="ECO:0007669"/>
    <property type="project" value="InterPro"/>
</dbReference>
<dbReference type="PANTHER" id="PTHR48475">
    <property type="entry name" value="RIBONUCLEASE H"/>
    <property type="match status" value="1"/>
</dbReference>
<dbReference type="OrthoDB" id="2139127at2759"/>